<dbReference type="Pfam" id="PF08407">
    <property type="entry name" value="Chitin_synth_1N"/>
    <property type="match status" value="1"/>
</dbReference>
<evidence type="ECO:0000256" key="12">
    <source>
        <dbReference type="SAM" id="MobiDB-lite"/>
    </source>
</evidence>
<keyword evidence="6" id="KW-0812">Transmembrane</keyword>
<dbReference type="AlphaFoldDB" id="A0A2S5BCH2"/>
<evidence type="ECO:0000256" key="9">
    <source>
        <dbReference type="ARBA" id="ARBA00023316"/>
    </source>
</evidence>
<dbReference type="Pfam" id="PF01644">
    <property type="entry name" value="Chitin_synth_1"/>
    <property type="match status" value="1"/>
</dbReference>
<organism evidence="14 15">
    <name type="scientific">Rhodotorula taiwanensis</name>
    <dbReference type="NCBI Taxonomy" id="741276"/>
    <lineage>
        <taxon>Eukaryota</taxon>
        <taxon>Fungi</taxon>
        <taxon>Dikarya</taxon>
        <taxon>Basidiomycota</taxon>
        <taxon>Pucciniomycotina</taxon>
        <taxon>Microbotryomycetes</taxon>
        <taxon>Sporidiobolales</taxon>
        <taxon>Sporidiobolaceae</taxon>
        <taxon>Rhodotorula</taxon>
    </lineage>
</organism>
<evidence type="ECO:0000256" key="11">
    <source>
        <dbReference type="RuleBase" id="RU366040"/>
    </source>
</evidence>
<dbReference type="GO" id="GO:0004100">
    <property type="term" value="F:chitin synthase activity"/>
    <property type="evidence" value="ECO:0007669"/>
    <property type="project" value="UniProtKB-UniRule"/>
</dbReference>
<accession>A0A2S5BCH2</accession>
<evidence type="ECO:0000256" key="1">
    <source>
        <dbReference type="ARBA" id="ARBA00004651"/>
    </source>
</evidence>
<sequence>MAGYDPYAGHYAHLPGTTPTYANAQRPADDDNIHQPYPATQVDQDPFATPSYHLNDNQEPTWPIQQQQGRYGQYGGGGGMYEGGGAHSTGDLADPNSYGTAAAQLHQPYHHQQQDGQGGMNPYLHPQHGVAPTTGGGGGGTYDDDAQAPLLQSSSQPHQYGYSNSTTGHAPGQADPTLNLPGGFDPLMGAQHHQQQQGGYYAGGGGPGYGAPYPPPSPGMYGQRGGGGGGGYDNDSIIRYGRIPQRQPRRYKTVKRVQLYHGNLVLDCQVPPKLLERCPRKDDREFTHMRYTAATCDPDDFLNEQYALRQILYQTPRRTELFIVLTMYNEDEVLFCRTMHGVMKNIQHLCERNRSKIWGADGWKKVVVCVVSDGRAKINARTLSVLAAMGVYQDGVAKNVVAGKPVTAHIYEYTTQSPFTSPIEYGDTAQHGDRH</sequence>
<feature type="domain" description="Chitin synthase N-terminal" evidence="13">
    <location>
        <begin position="252"/>
        <end position="320"/>
    </location>
</feature>
<dbReference type="EMBL" id="PJQD01000024">
    <property type="protein sequence ID" value="POY74475.1"/>
    <property type="molecule type" value="Genomic_DNA"/>
</dbReference>
<keyword evidence="5 11" id="KW-0808">Transferase</keyword>
<keyword evidence="4 11" id="KW-0328">Glycosyltransferase</keyword>
<dbReference type="GO" id="GO:0006031">
    <property type="term" value="P:chitin biosynthetic process"/>
    <property type="evidence" value="ECO:0007669"/>
    <property type="project" value="UniProtKB-UniRule"/>
</dbReference>
<evidence type="ECO:0000256" key="8">
    <source>
        <dbReference type="ARBA" id="ARBA00023136"/>
    </source>
</evidence>
<feature type="compositionally biased region" description="Polar residues" evidence="12">
    <location>
        <begin position="150"/>
        <end position="168"/>
    </location>
</feature>
<dbReference type="PANTHER" id="PTHR22914">
    <property type="entry name" value="CHITIN SYNTHASE"/>
    <property type="match status" value="1"/>
</dbReference>
<evidence type="ECO:0000259" key="13">
    <source>
        <dbReference type="Pfam" id="PF08407"/>
    </source>
</evidence>
<dbReference type="GO" id="GO:0030428">
    <property type="term" value="C:cell septum"/>
    <property type="evidence" value="ECO:0007669"/>
    <property type="project" value="TreeGrafter"/>
</dbReference>
<feature type="compositionally biased region" description="Gly residues" evidence="12">
    <location>
        <begin position="200"/>
        <end position="209"/>
    </location>
</feature>
<proteinExistence type="inferred from homology"/>
<evidence type="ECO:0000256" key="5">
    <source>
        <dbReference type="ARBA" id="ARBA00022679"/>
    </source>
</evidence>
<comment type="caution">
    <text evidence="14">The sequence shown here is derived from an EMBL/GenBank/DDBJ whole genome shotgun (WGS) entry which is preliminary data.</text>
</comment>
<dbReference type="GO" id="GO:0005886">
    <property type="term" value="C:plasma membrane"/>
    <property type="evidence" value="ECO:0007669"/>
    <property type="project" value="UniProtKB-SubCell"/>
</dbReference>
<keyword evidence="15" id="KW-1185">Reference proteome</keyword>
<evidence type="ECO:0000256" key="4">
    <source>
        <dbReference type="ARBA" id="ARBA00022676"/>
    </source>
</evidence>
<reference evidence="14 15" key="1">
    <citation type="journal article" date="2018" name="Front. Microbiol.">
        <title>Prospects for Fungal Bioremediation of Acidic Radioactive Waste Sites: Characterization and Genome Sequence of Rhodotorula taiwanensis MD1149.</title>
        <authorList>
            <person name="Tkavc R."/>
            <person name="Matrosova V.Y."/>
            <person name="Grichenko O.E."/>
            <person name="Gostincar C."/>
            <person name="Volpe R.P."/>
            <person name="Klimenkova P."/>
            <person name="Gaidamakova E.K."/>
            <person name="Zhou C.E."/>
            <person name="Stewart B.J."/>
            <person name="Lyman M.G."/>
            <person name="Malfatti S.A."/>
            <person name="Rubinfeld B."/>
            <person name="Courtot M."/>
            <person name="Singh J."/>
            <person name="Dalgard C.L."/>
            <person name="Hamilton T."/>
            <person name="Frey K.G."/>
            <person name="Gunde-Cimerman N."/>
            <person name="Dugan L."/>
            <person name="Daly M.J."/>
        </authorList>
    </citation>
    <scope>NUCLEOTIDE SEQUENCE [LARGE SCALE GENOMIC DNA]</scope>
    <source>
        <strain evidence="14 15">MD1149</strain>
    </source>
</reference>
<evidence type="ECO:0000256" key="3">
    <source>
        <dbReference type="ARBA" id="ARBA00022475"/>
    </source>
</evidence>
<evidence type="ECO:0000256" key="10">
    <source>
        <dbReference type="ARBA" id="ARBA00024009"/>
    </source>
</evidence>
<dbReference type="PANTHER" id="PTHR22914:SF9">
    <property type="entry name" value="CHITIN SYNTHASE 1"/>
    <property type="match status" value="1"/>
</dbReference>
<comment type="catalytic activity">
    <reaction evidence="11">
        <text>[(1-&gt;4)-N-acetyl-beta-D-glucosaminyl](n) + UDP-N-acetyl-alpha-D-glucosamine = [(1-&gt;4)-N-acetyl-beta-D-glucosaminyl](n+1) + UDP + H(+)</text>
        <dbReference type="Rhea" id="RHEA:16637"/>
        <dbReference type="Rhea" id="RHEA-COMP:9593"/>
        <dbReference type="Rhea" id="RHEA-COMP:9595"/>
        <dbReference type="ChEBI" id="CHEBI:15378"/>
        <dbReference type="ChEBI" id="CHEBI:17029"/>
        <dbReference type="ChEBI" id="CHEBI:57705"/>
        <dbReference type="ChEBI" id="CHEBI:58223"/>
        <dbReference type="EC" id="2.4.1.16"/>
    </reaction>
</comment>
<comment type="function">
    <text evidence="10 11">Polymerizes chitin, a structural polymer of the cell wall and septum, by transferring the sugar moiety of UDP-GlcNAc to the non-reducing end of the growing chitin polymer.</text>
</comment>
<feature type="region of interest" description="Disordered" evidence="12">
    <location>
        <begin position="1"/>
        <end position="60"/>
    </location>
</feature>
<feature type="region of interest" description="Disordered" evidence="12">
    <location>
        <begin position="107"/>
        <end position="209"/>
    </location>
</feature>
<evidence type="ECO:0000256" key="7">
    <source>
        <dbReference type="ARBA" id="ARBA00022989"/>
    </source>
</evidence>
<comment type="similarity">
    <text evidence="11">Belongs to the chitin synthase family.</text>
</comment>
<keyword evidence="3 11" id="KW-1003">Cell membrane</keyword>
<dbReference type="OrthoDB" id="5310420at2759"/>
<dbReference type="STRING" id="741276.A0A2S5BCH2"/>
<dbReference type="EC" id="2.4.1.16" evidence="2 11"/>
<protein>
    <recommendedName>
        <fullName evidence="2 11">Chitin synthase</fullName>
        <ecNumber evidence="2 11">2.4.1.16</ecNumber>
    </recommendedName>
</protein>
<dbReference type="Proteomes" id="UP000237144">
    <property type="component" value="Unassembled WGS sequence"/>
</dbReference>
<comment type="subcellular location">
    <subcellularLocation>
        <location evidence="1 11">Cell membrane</location>
        <topology evidence="1 11">Multi-pass membrane protein</topology>
    </subcellularLocation>
</comment>
<name>A0A2S5BCH2_9BASI</name>
<evidence type="ECO:0000313" key="15">
    <source>
        <dbReference type="Proteomes" id="UP000237144"/>
    </source>
</evidence>
<keyword evidence="7" id="KW-1133">Transmembrane helix</keyword>
<feature type="compositionally biased region" description="Low complexity" evidence="12">
    <location>
        <begin position="188"/>
        <end position="199"/>
    </location>
</feature>
<gene>
    <name evidence="14" type="ORF">BMF94_2474</name>
</gene>
<evidence type="ECO:0000313" key="14">
    <source>
        <dbReference type="EMBL" id="POY74475.1"/>
    </source>
</evidence>
<keyword evidence="9 11" id="KW-0961">Cell wall biogenesis/degradation</keyword>
<evidence type="ECO:0000256" key="6">
    <source>
        <dbReference type="ARBA" id="ARBA00022692"/>
    </source>
</evidence>
<dbReference type="GO" id="GO:0071555">
    <property type="term" value="P:cell wall organization"/>
    <property type="evidence" value="ECO:0007669"/>
    <property type="project" value="UniProtKB-KW"/>
</dbReference>
<dbReference type="InterPro" id="IPR004835">
    <property type="entry name" value="Chitin_synth"/>
</dbReference>
<evidence type="ECO:0000256" key="2">
    <source>
        <dbReference type="ARBA" id="ARBA00012543"/>
    </source>
</evidence>
<keyword evidence="8" id="KW-0472">Membrane</keyword>
<dbReference type="InterPro" id="IPR013616">
    <property type="entry name" value="Chitin_synth_N"/>
</dbReference>